<organism evidence="1 2">
    <name type="scientific">Neolentinus lepideus HHB14362 ss-1</name>
    <dbReference type="NCBI Taxonomy" id="1314782"/>
    <lineage>
        <taxon>Eukaryota</taxon>
        <taxon>Fungi</taxon>
        <taxon>Dikarya</taxon>
        <taxon>Basidiomycota</taxon>
        <taxon>Agaricomycotina</taxon>
        <taxon>Agaricomycetes</taxon>
        <taxon>Gloeophyllales</taxon>
        <taxon>Gloeophyllaceae</taxon>
        <taxon>Neolentinus</taxon>
    </lineage>
</organism>
<keyword evidence="2" id="KW-1185">Reference proteome</keyword>
<dbReference type="AlphaFoldDB" id="A0A165SBL2"/>
<dbReference type="InParanoid" id="A0A165SBL2"/>
<dbReference type="Proteomes" id="UP000076761">
    <property type="component" value="Unassembled WGS sequence"/>
</dbReference>
<sequence length="156" mass="17745">MVSWFLGSFTNAAPEGDRLLFVQMQMPGNGHTIQSTDHLNVLRSPTLFGYSLPTASPLNESVWIVTVNMSSFVSRNKTPFETCCPRIIRGCCSECKSKNPWYCRHCVGEGGMVNHVLLHCHRFCINEAWPQFLPDASMWQRVVDCHEVRRLPLVEC</sequence>
<reference evidence="1 2" key="1">
    <citation type="journal article" date="2016" name="Mol. Biol. Evol.">
        <title>Comparative Genomics of Early-Diverging Mushroom-Forming Fungi Provides Insights into the Origins of Lignocellulose Decay Capabilities.</title>
        <authorList>
            <person name="Nagy L.G."/>
            <person name="Riley R."/>
            <person name="Tritt A."/>
            <person name="Adam C."/>
            <person name="Daum C."/>
            <person name="Floudas D."/>
            <person name="Sun H."/>
            <person name="Yadav J.S."/>
            <person name="Pangilinan J."/>
            <person name="Larsson K.H."/>
            <person name="Matsuura K."/>
            <person name="Barry K."/>
            <person name="Labutti K."/>
            <person name="Kuo R."/>
            <person name="Ohm R.A."/>
            <person name="Bhattacharya S.S."/>
            <person name="Shirouzu T."/>
            <person name="Yoshinaga Y."/>
            <person name="Martin F.M."/>
            <person name="Grigoriev I.V."/>
            <person name="Hibbett D.S."/>
        </authorList>
    </citation>
    <scope>NUCLEOTIDE SEQUENCE [LARGE SCALE GENOMIC DNA]</scope>
    <source>
        <strain evidence="1 2">HHB14362 ss-1</strain>
    </source>
</reference>
<dbReference type="EMBL" id="KV425574">
    <property type="protein sequence ID" value="KZT24922.1"/>
    <property type="molecule type" value="Genomic_DNA"/>
</dbReference>
<evidence type="ECO:0000313" key="2">
    <source>
        <dbReference type="Proteomes" id="UP000076761"/>
    </source>
</evidence>
<protein>
    <submittedName>
        <fullName evidence="1">Uncharacterized protein</fullName>
    </submittedName>
</protein>
<name>A0A165SBL2_9AGAM</name>
<gene>
    <name evidence="1" type="ORF">NEOLEDRAFT_378298</name>
</gene>
<proteinExistence type="predicted"/>
<evidence type="ECO:0000313" key="1">
    <source>
        <dbReference type="EMBL" id="KZT24922.1"/>
    </source>
</evidence>
<accession>A0A165SBL2</accession>